<evidence type="ECO:0000313" key="1">
    <source>
        <dbReference type="EMBL" id="GAI31728.1"/>
    </source>
</evidence>
<reference evidence="1" key="1">
    <citation type="journal article" date="2014" name="Front. Microbiol.">
        <title>High frequency of phylogenetically diverse reductive dehalogenase-homologous genes in deep subseafloor sedimentary metagenomes.</title>
        <authorList>
            <person name="Kawai M."/>
            <person name="Futagami T."/>
            <person name="Toyoda A."/>
            <person name="Takaki Y."/>
            <person name="Nishi S."/>
            <person name="Hori S."/>
            <person name="Arai W."/>
            <person name="Tsubouchi T."/>
            <person name="Morono Y."/>
            <person name="Uchiyama I."/>
            <person name="Ito T."/>
            <person name="Fujiyama A."/>
            <person name="Inagaki F."/>
            <person name="Takami H."/>
        </authorList>
    </citation>
    <scope>NUCLEOTIDE SEQUENCE</scope>
    <source>
        <strain evidence="1">Expedition CK06-06</strain>
    </source>
</reference>
<comment type="caution">
    <text evidence="1">The sequence shown here is derived from an EMBL/GenBank/DDBJ whole genome shotgun (WGS) entry which is preliminary data.</text>
</comment>
<organism evidence="1">
    <name type="scientific">marine sediment metagenome</name>
    <dbReference type="NCBI Taxonomy" id="412755"/>
    <lineage>
        <taxon>unclassified sequences</taxon>
        <taxon>metagenomes</taxon>
        <taxon>ecological metagenomes</taxon>
    </lineage>
</organism>
<name>X1MKA9_9ZZZZ</name>
<feature type="non-terminal residue" evidence="1">
    <location>
        <position position="1"/>
    </location>
</feature>
<proteinExistence type="predicted"/>
<accession>X1MKA9</accession>
<protein>
    <submittedName>
        <fullName evidence="1">Uncharacterized protein</fullName>
    </submittedName>
</protein>
<dbReference type="AlphaFoldDB" id="X1MKA9"/>
<feature type="non-terminal residue" evidence="1">
    <location>
        <position position="46"/>
    </location>
</feature>
<gene>
    <name evidence="1" type="ORF">S06H3_25196</name>
</gene>
<sequence length="46" mass="5268">RNALRRLSEGDYILLDGASFFGGKRGFYTSLYEEALRKRVNLLTIS</sequence>
<dbReference type="EMBL" id="BARV01014426">
    <property type="protein sequence ID" value="GAI31728.1"/>
    <property type="molecule type" value="Genomic_DNA"/>
</dbReference>